<sequence>MRMKHIAHDVHDYKMPKTNSVDNEIMKLVVDSYLHGAQTCELEDGTVLGVSIHQGDCDCVHLFIDDDHMVTIEVQNGCSRMSCVKTEDLEEHLEYIIPFAKSLGMAETVVKRSVMETVTV</sequence>
<dbReference type="OrthoDB" id="2242194at2"/>
<dbReference type="AlphaFoldDB" id="A0A2R5HH47"/>
<dbReference type="Proteomes" id="UP000245021">
    <property type="component" value="Unassembled WGS sequence"/>
</dbReference>
<proteinExistence type="predicted"/>
<gene>
    <name evidence="1" type="ORF">NtB2_01527</name>
</gene>
<keyword evidence="2" id="KW-1185">Reference proteome</keyword>
<reference evidence="1 2" key="1">
    <citation type="journal article" date="2018" name="Genome Announc.">
        <title>Draft Genome Sequence of Lactococcus sp. Strain NtB2 (JCM 32569), Isolated from the Gut of the Higher Termite Nasutitermes takasagoensis.</title>
        <authorList>
            <person name="Noda S."/>
            <person name="Aihara C."/>
            <person name="Yuki M."/>
            <person name="Ohkuma M."/>
        </authorList>
    </citation>
    <scope>NUCLEOTIDE SEQUENCE [LARGE SCALE GENOMIC DNA]</scope>
    <source>
        <strain evidence="1 2">NtB2</strain>
    </source>
</reference>
<organism evidence="1 2">
    <name type="scientific">Lactococcus termiticola</name>
    <dbReference type="NCBI Taxonomy" id="2169526"/>
    <lineage>
        <taxon>Bacteria</taxon>
        <taxon>Bacillati</taxon>
        <taxon>Bacillota</taxon>
        <taxon>Bacilli</taxon>
        <taxon>Lactobacillales</taxon>
        <taxon>Streptococcaceae</taxon>
        <taxon>Lactococcus</taxon>
    </lineage>
</organism>
<dbReference type="EMBL" id="BFFO01000011">
    <property type="protein sequence ID" value="GBG97387.1"/>
    <property type="molecule type" value="Genomic_DNA"/>
</dbReference>
<evidence type="ECO:0000313" key="1">
    <source>
        <dbReference type="EMBL" id="GBG97387.1"/>
    </source>
</evidence>
<accession>A0A2R5HH47</accession>
<comment type="caution">
    <text evidence="1">The sequence shown here is derived from an EMBL/GenBank/DDBJ whole genome shotgun (WGS) entry which is preliminary data.</text>
</comment>
<evidence type="ECO:0000313" key="2">
    <source>
        <dbReference type="Proteomes" id="UP000245021"/>
    </source>
</evidence>
<protein>
    <submittedName>
        <fullName evidence="1">Uncharacterized protein</fullName>
    </submittedName>
</protein>
<name>A0A2R5HH47_9LACT</name>